<dbReference type="InterPro" id="IPR036388">
    <property type="entry name" value="WH-like_DNA-bd_sf"/>
</dbReference>
<dbReference type="GeneID" id="28495591"/>
<gene>
    <name evidence="1" type="ORF">A7C91_05315</name>
</gene>
<dbReference type="SUPFAM" id="SSF46785">
    <property type="entry name" value="Winged helix' DNA-binding domain"/>
    <property type="match status" value="1"/>
</dbReference>
<accession>A0A172WGU2</accession>
<proteinExistence type="predicted"/>
<reference evidence="2" key="1">
    <citation type="journal article" date="2016" name="Syst. Appl. Microbiol.">
        <title>Thermococcus piezophilus sp. nov., a novel hyperthermophilic and piezophilic archaeon with a broad pressure range for growth, isolated from a deepest hydrothermal vent at the Mid-Cayman Rise.</title>
        <authorList>
            <person name="Dalmasso C."/>
            <person name="Oger P."/>
            <person name="Selva G."/>
            <person name="Courtine D."/>
            <person name="L'Haridon S."/>
            <person name="Garlaschelli A."/>
            <person name="Roussel E."/>
            <person name="Miyazaki J."/>
            <person name="Reveillaud J."/>
            <person name="Jebbar M."/>
            <person name="Takai K."/>
            <person name="Maignien L."/>
            <person name="Alain K."/>
        </authorList>
    </citation>
    <scope>NUCLEOTIDE SEQUENCE [LARGE SCALE GENOMIC DNA]</scope>
    <source>
        <strain evidence="2">CDGS</strain>
    </source>
</reference>
<dbReference type="Gene3D" id="1.10.10.10">
    <property type="entry name" value="Winged helix-like DNA-binding domain superfamily/Winged helix DNA-binding domain"/>
    <property type="match status" value="1"/>
</dbReference>
<organism evidence="1 2">
    <name type="scientific">Thermococcus piezophilus</name>
    <dbReference type="NCBI Taxonomy" id="1712654"/>
    <lineage>
        <taxon>Archaea</taxon>
        <taxon>Methanobacteriati</taxon>
        <taxon>Methanobacteriota</taxon>
        <taxon>Thermococci</taxon>
        <taxon>Thermococcales</taxon>
        <taxon>Thermococcaceae</taxon>
        <taxon>Thermococcus</taxon>
    </lineage>
</organism>
<keyword evidence="2" id="KW-1185">Reference proteome</keyword>
<dbReference type="OrthoDB" id="99547at2157"/>
<name>A0A172WGU2_9EURY</name>
<evidence type="ECO:0008006" key="3">
    <source>
        <dbReference type="Google" id="ProtNLM"/>
    </source>
</evidence>
<protein>
    <recommendedName>
        <fullName evidence="3">MarR family transcriptional regulator</fullName>
    </recommendedName>
</protein>
<dbReference type="Proteomes" id="UP000076969">
    <property type="component" value="Chromosome"/>
</dbReference>
<evidence type="ECO:0000313" key="2">
    <source>
        <dbReference type="Proteomes" id="UP000076969"/>
    </source>
</evidence>
<evidence type="ECO:0000313" key="1">
    <source>
        <dbReference type="EMBL" id="ANF22651.1"/>
    </source>
</evidence>
<dbReference type="InterPro" id="IPR036390">
    <property type="entry name" value="WH_DNA-bd_sf"/>
</dbReference>
<dbReference type="EMBL" id="CP015520">
    <property type="protein sequence ID" value="ANF22651.1"/>
    <property type="molecule type" value="Genomic_DNA"/>
</dbReference>
<dbReference type="RefSeq" id="WP_068665549.1">
    <property type="nucleotide sequence ID" value="NZ_CP015520.1"/>
</dbReference>
<dbReference type="AlphaFoldDB" id="A0A172WGU2"/>
<dbReference type="KEGG" id="tpie:A7C91_05315"/>
<sequence length="91" mass="10865">MRVHILKEECENGKLVLLLKVEIELNNIHKHELGELERQILDFILDNNEVTQKELSKLFSRANTCRAIRNPEDMGLVRRERKRRTYVIRVV</sequence>